<reference evidence="1" key="2">
    <citation type="submission" date="2020-11" db="EMBL/GenBank/DDBJ databases">
        <authorList>
            <person name="McCartney M.A."/>
            <person name="Auch B."/>
            <person name="Kono T."/>
            <person name="Mallez S."/>
            <person name="Becker A."/>
            <person name="Gohl D.M."/>
            <person name="Silverstein K.A.T."/>
            <person name="Koren S."/>
            <person name="Bechman K.B."/>
            <person name="Herman A."/>
            <person name="Abrahante J.E."/>
            <person name="Garbe J."/>
        </authorList>
    </citation>
    <scope>NUCLEOTIDE SEQUENCE</scope>
    <source>
        <strain evidence="1">Duluth1</strain>
        <tissue evidence="1">Whole animal</tissue>
    </source>
</reference>
<organism evidence="1 2">
    <name type="scientific">Dreissena polymorpha</name>
    <name type="common">Zebra mussel</name>
    <name type="synonym">Mytilus polymorpha</name>
    <dbReference type="NCBI Taxonomy" id="45954"/>
    <lineage>
        <taxon>Eukaryota</taxon>
        <taxon>Metazoa</taxon>
        <taxon>Spiralia</taxon>
        <taxon>Lophotrochozoa</taxon>
        <taxon>Mollusca</taxon>
        <taxon>Bivalvia</taxon>
        <taxon>Autobranchia</taxon>
        <taxon>Heteroconchia</taxon>
        <taxon>Euheterodonta</taxon>
        <taxon>Imparidentia</taxon>
        <taxon>Neoheterodontei</taxon>
        <taxon>Myida</taxon>
        <taxon>Dreissenoidea</taxon>
        <taxon>Dreissenidae</taxon>
        <taxon>Dreissena</taxon>
    </lineage>
</organism>
<reference evidence="1" key="1">
    <citation type="journal article" date="2019" name="bioRxiv">
        <title>The Genome of the Zebra Mussel, Dreissena polymorpha: A Resource for Invasive Species Research.</title>
        <authorList>
            <person name="McCartney M.A."/>
            <person name="Auch B."/>
            <person name="Kono T."/>
            <person name="Mallez S."/>
            <person name="Zhang Y."/>
            <person name="Obille A."/>
            <person name="Becker A."/>
            <person name="Abrahante J.E."/>
            <person name="Garbe J."/>
            <person name="Badalamenti J.P."/>
            <person name="Herman A."/>
            <person name="Mangelson H."/>
            <person name="Liachko I."/>
            <person name="Sullivan S."/>
            <person name="Sone E.D."/>
            <person name="Koren S."/>
            <person name="Silverstein K.A.T."/>
            <person name="Beckman K.B."/>
            <person name="Gohl D.M."/>
        </authorList>
    </citation>
    <scope>NUCLEOTIDE SEQUENCE</scope>
    <source>
        <strain evidence="1">Duluth1</strain>
        <tissue evidence="1">Whole animal</tissue>
    </source>
</reference>
<gene>
    <name evidence="1" type="ORF">DPMN_118146</name>
</gene>
<keyword evidence="2" id="KW-1185">Reference proteome</keyword>
<comment type="caution">
    <text evidence="1">The sequence shown here is derived from an EMBL/GenBank/DDBJ whole genome shotgun (WGS) entry which is preliminary data.</text>
</comment>
<dbReference type="AlphaFoldDB" id="A0A9D4GJM2"/>
<evidence type="ECO:0000313" key="1">
    <source>
        <dbReference type="EMBL" id="KAH3816628.1"/>
    </source>
</evidence>
<dbReference type="EMBL" id="JAIWYP010000005">
    <property type="protein sequence ID" value="KAH3816628.1"/>
    <property type="molecule type" value="Genomic_DNA"/>
</dbReference>
<evidence type="ECO:0000313" key="2">
    <source>
        <dbReference type="Proteomes" id="UP000828390"/>
    </source>
</evidence>
<accession>A0A9D4GJM2</accession>
<sequence length="129" mass="14430">MERLDDELARVHPGKSVSLPCWSGTVRVGAVLIVYFTGTVRVGSGWSVLMPGCHRDEGLWKTVNARKSCYSADHPKLSRILIWWTPERSGTSESICAYMALGLYVDSKGDIVVIQKRVTTFVKVVIYRL</sequence>
<proteinExistence type="predicted"/>
<dbReference type="Proteomes" id="UP000828390">
    <property type="component" value="Unassembled WGS sequence"/>
</dbReference>
<protein>
    <submittedName>
        <fullName evidence="1">Uncharacterized protein</fullName>
    </submittedName>
</protein>
<name>A0A9D4GJM2_DREPO</name>